<dbReference type="Gene3D" id="1.10.10.60">
    <property type="entry name" value="Homeodomain-like"/>
    <property type="match status" value="1"/>
</dbReference>
<dbReference type="Pfam" id="PF12579">
    <property type="entry name" value="DUF3755"/>
    <property type="match status" value="1"/>
</dbReference>
<dbReference type="EMBL" id="KQ991584">
    <property type="protein sequence ID" value="KZV51651.1"/>
    <property type="molecule type" value="Genomic_DNA"/>
</dbReference>
<dbReference type="AlphaFoldDB" id="A0A2Z7CXC4"/>
<dbReference type="CDD" id="cd00167">
    <property type="entry name" value="SANT"/>
    <property type="match status" value="1"/>
</dbReference>
<dbReference type="InterPro" id="IPR009057">
    <property type="entry name" value="Homeodomain-like_sf"/>
</dbReference>
<feature type="domain" description="Myb-like" evidence="2">
    <location>
        <begin position="51"/>
        <end position="94"/>
    </location>
</feature>
<evidence type="ECO:0000313" key="3">
    <source>
        <dbReference type="EMBL" id="KZV51651.1"/>
    </source>
</evidence>
<evidence type="ECO:0000256" key="1">
    <source>
        <dbReference type="SAM" id="MobiDB-lite"/>
    </source>
</evidence>
<dbReference type="PANTHER" id="PTHR14000">
    <property type="entry name" value="FINGER CCCH DOMAIN PROTEIN, PUTATIVE (DUF3755)-RELATED"/>
    <property type="match status" value="1"/>
</dbReference>
<feature type="compositionally biased region" description="Polar residues" evidence="1">
    <location>
        <begin position="126"/>
        <end position="140"/>
    </location>
</feature>
<protein>
    <recommendedName>
        <fullName evidence="2">Myb-like domain-containing protein</fullName>
    </recommendedName>
</protein>
<sequence length="261" mass="29223">MAAIGNPPQGLGEYNSVPTNMEFCAAENEVAGNTGGGGGFLRHDPGIALVWTPKEQSILEDLLSRYGKDDILVQYAKIARALPDKTIRDVAFRCRWLSEKEIANQRKDDQNSSEKNKEEKEYVTDSMPTPSQATDGYNSMMTDRDDGTSYKMIDDAVKLLEQNAQALNQIFANISDPKMPQMHENIRLFYQARLNILSILNDSGNMTETMKQMPPLPVQLNEELATAILPLSGSSYMPEITKQMHCRRPGHDNSQRPPFPN</sequence>
<proteinExistence type="predicted"/>
<dbReference type="Proteomes" id="UP000250235">
    <property type="component" value="Unassembled WGS sequence"/>
</dbReference>
<feature type="region of interest" description="Disordered" evidence="1">
    <location>
        <begin position="104"/>
        <end position="140"/>
    </location>
</feature>
<dbReference type="Pfam" id="PF00249">
    <property type="entry name" value="Myb_DNA-binding"/>
    <property type="match status" value="1"/>
</dbReference>
<feature type="compositionally biased region" description="Basic and acidic residues" evidence="1">
    <location>
        <begin position="104"/>
        <end position="123"/>
    </location>
</feature>
<reference evidence="3 4" key="1">
    <citation type="journal article" date="2015" name="Proc. Natl. Acad. Sci. U.S.A.">
        <title>The resurrection genome of Boea hygrometrica: A blueprint for survival of dehydration.</title>
        <authorList>
            <person name="Xiao L."/>
            <person name="Yang G."/>
            <person name="Zhang L."/>
            <person name="Yang X."/>
            <person name="Zhao S."/>
            <person name="Ji Z."/>
            <person name="Zhou Q."/>
            <person name="Hu M."/>
            <person name="Wang Y."/>
            <person name="Chen M."/>
            <person name="Xu Y."/>
            <person name="Jin H."/>
            <person name="Xiao X."/>
            <person name="Hu G."/>
            <person name="Bao F."/>
            <person name="Hu Y."/>
            <person name="Wan P."/>
            <person name="Li L."/>
            <person name="Deng X."/>
            <person name="Kuang T."/>
            <person name="Xiang C."/>
            <person name="Zhu J.K."/>
            <person name="Oliver M.J."/>
            <person name="He Y."/>
        </authorList>
    </citation>
    <scope>NUCLEOTIDE SEQUENCE [LARGE SCALE GENOMIC DNA]</scope>
    <source>
        <strain evidence="4">cv. XS01</strain>
    </source>
</reference>
<gene>
    <name evidence="3" type="ORF">F511_29067</name>
</gene>
<evidence type="ECO:0000259" key="2">
    <source>
        <dbReference type="Pfam" id="PF00249"/>
    </source>
</evidence>
<organism evidence="3 4">
    <name type="scientific">Dorcoceras hygrometricum</name>
    <dbReference type="NCBI Taxonomy" id="472368"/>
    <lineage>
        <taxon>Eukaryota</taxon>
        <taxon>Viridiplantae</taxon>
        <taxon>Streptophyta</taxon>
        <taxon>Embryophyta</taxon>
        <taxon>Tracheophyta</taxon>
        <taxon>Spermatophyta</taxon>
        <taxon>Magnoliopsida</taxon>
        <taxon>eudicotyledons</taxon>
        <taxon>Gunneridae</taxon>
        <taxon>Pentapetalae</taxon>
        <taxon>asterids</taxon>
        <taxon>lamiids</taxon>
        <taxon>Lamiales</taxon>
        <taxon>Gesneriaceae</taxon>
        <taxon>Didymocarpoideae</taxon>
        <taxon>Trichosporeae</taxon>
        <taxon>Loxocarpinae</taxon>
        <taxon>Dorcoceras</taxon>
    </lineage>
</organism>
<dbReference type="InterPro" id="IPR022228">
    <property type="entry name" value="DUF3755"/>
</dbReference>
<accession>A0A2Z7CXC4</accession>
<dbReference type="SUPFAM" id="SSF46689">
    <property type="entry name" value="Homeodomain-like"/>
    <property type="match status" value="1"/>
</dbReference>
<dbReference type="OrthoDB" id="19768at2759"/>
<dbReference type="InterPro" id="IPR001005">
    <property type="entry name" value="SANT/Myb"/>
</dbReference>
<dbReference type="PANTHER" id="PTHR14000:SF1">
    <property type="entry name" value="HISTONE H2A DEUBIQUITINASE (DUF3755)"/>
    <property type="match status" value="1"/>
</dbReference>
<evidence type="ECO:0000313" key="4">
    <source>
        <dbReference type="Proteomes" id="UP000250235"/>
    </source>
</evidence>
<keyword evidence="4" id="KW-1185">Reference proteome</keyword>
<name>A0A2Z7CXC4_9LAMI</name>